<feature type="binding site" evidence="5">
    <location>
        <begin position="228"/>
        <end position="229"/>
    </location>
    <ligand>
        <name>substrate</name>
    </ligand>
</feature>
<evidence type="ECO:0000256" key="1">
    <source>
        <dbReference type="ARBA" id="ARBA00022490"/>
    </source>
</evidence>
<keyword evidence="4 5" id="KW-0560">Oxidoreductase</keyword>
<dbReference type="AlphaFoldDB" id="A0A4R4JZM2"/>
<proteinExistence type="inferred from homology"/>
<dbReference type="Pfam" id="PF14819">
    <property type="entry name" value="QueF_N"/>
    <property type="match status" value="1"/>
</dbReference>
<dbReference type="EMBL" id="PUJY01000011">
    <property type="protein sequence ID" value="TDB59471.1"/>
    <property type="molecule type" value="Genomic_DNA"/>
</dbReference>
<dbReference type="PIRSF" id="PIRSF004750">
    <property type="entry name" value="Nitrile_oxidored_YqcD_prd"/>
    <property type="match status" value="1"/>
</dbReference>
<dbReference type="RefSeq" id="WP_132354066.1">
    <property type="nucleotide sequence ID" value="NZ_CAWOJO010000011.1"/>
</dbReference>
<comment type="caution">
    <text evidence="7">The sequence shown here is derived from an EMBL/GenBank/DDBJ whole genome shotgun (WGS) entry which is preliminary data.</text>
</comment>
<protein>
    <recommendedName>
        <fullName evidence="5">NADPH-dependent 7-cyano-7-deazaguanine reductase</fullName>
        <ecNumber evidence="5">1.7.1.13</ecNumber>
    </recommendedName>
    <alternativeName>
        <fullName evidence="5">7-cyano-7-carbaguanine reductase</fullName>
    </alternativeName>
    <alternativeName>
        <fullName evidence="5">NADPH-dependent nitrile oxidoreductase</fullName>
    </alternativeName>
    <alternativeName>
        <fullName evidence="5">PreQ(0) reductase</fullName>
    </alternativeName>
</protein>
<dbReference type="Pfam" id="PF14489">
    <property type="entry name" value="QueF"/>
    <property type="match status" value="1"/>
</dbReference>
<dbReference type="InterPro" id="IPR016428">
    <property type="entry name" value="QueF_type2"/>
</dbReference>
<gene>
    <name evidence="5" type="primary">queF</name>
    <name evidence="7" type="ORF">C5467_08765</name>
</gene>
<dbReference type="HAMAP" id="MF_00817">
    <property type="entry name" value="QueF_type2"/>
    <property type="match status" value="1"/>
</dbReference>
<comment type="similarity">
    <text evidence="5">Belongs to the GTP cyclohydrolase I family. QueF type 2 subfamily.</text>
</comment>
<comment type="subcellular location">
    <subcellularLocation>
        <location evidence="5">Cytoplasm</location>
    </subcellularLocation>
</comment>
<feature type="binding site" evidence="5">
    <location>
        <begin position="90"/>
        <end position="91"/>
    </location>
    <ligand>
        <name>NADPH</name>
        <dbReference type="ChEBI" id="CHEBI:57783"/>
    </ligand>
</feature>
<comment type="subunit">
    <text evidence="5">Homodimer.</text>
</comment>
<dbReference type="InterPro" id="IPR050084">
    <property type="entry name" value="NADPH_dep_7-cyano-7-deazaG_red"/>
</dbReference>
<sequence>MSLYQDHQALEQLTLGKTTLYRDQYDASLLQAIPRSMNRKPLKIFSDNLPFHGADIWTLYELSWLNSRGLPQVAVGHVSLNATSKNLIESKSFKLYLNSFNQTRFENWQIVEETLQRDLAACAEGHVEVILHHLDHFSSQPISAFTGECIDDQEIEVTEYNFNRDYLQGAAQGPLVEEVLVSHLLKSNCLITHQPDWGSIQIRYKGPKINREALLRYLISFRHHNEFHEQCVERVFNDLQQLCVPEKLSVYARYTRRGGLDINPWRTNNEDFVPTTGRLARQ</sequence>
<dbReference type="GO" id="GO:0008616">
    <property type="term" value="P:tRNA queuosine(34) biosynthetic process"/>
    <property type="evidence" value="ECO:0007669"/>
    <property type="project" value="UniProtKB-UniRule"/>
</dbReference>
<dbReference type="InterPro" id="IPR029500">
    <property type="entry name" value="QueF"/>
</dbReference>
<evidence type="ECO:0000259" key="6">
    <source>
        <dbReference type="Pfam" id="PF14819"/>
    </source>
</evidence>
<dbReference type="NCBIfam" id="TIGR03138">
    <property type="entry name" value="QueF"/>
    <property type="match status" value="1"/>
</dbReference>
<keyword evidence="1 5" id="KW-0963">Cytoplasm</keyword>
<keyword evidence="2 5" id="KW-0671">Queuosine biosynthesis</keyword>
<organism evidence="7 8">
    <name type="scientific">Photorhabdus khanii subsp. guanajuatensis</name>
    <dbReference type="NCBI Taxonomy" id="2100166"/>
    <lineage>
        <taxon>Bacteria</taxon>
        <taxon>Pseudomonadati</taxon>
        <taxon>Pseudomonadota</taxon>
        <taxon>Gammaproteobacteria</taxon>
        <taxon>Enterobacterales</taxon>
        <taxon>Morganellaceae</taxon>
        <taxon>Photorhabdus</taxon>
    </lineage>
</organism>
<evidence type="ECO:0000256" key="4">
    <source>
        <dbReference type="ARBA" id="ARBA00023002"/>
    </source>
</evidence>
<dbReference type="UniPathway" id="UPA00392"/>
<reference evidence="7 8" key="1">
    <citation type="journal article" date="2019" name="Int. J. Syst. Evol. Microbiol.">
        <title>Photorhabdus khanii subsp. guanajuatensis subsp. nov., isolated from Heterorhabditis atacamensis, and Photorhabdus luminescens subsp. mexicana subsp. nov., isolated from Heterorhabditis mexicana entomopathogenic nematodes.</title>
        <authorList>
            <person name="Machado R.A.R."/>
            <person name="Bruno P."/>
            <person name="Arce C.C.M."/>
            <person name="Liechti N."/>
            <person name="Kohler A."/>
            <person name="Bernal J."/>
            <person name="Bruggmann R."/>
            <person name="Turlings T.C.J."/>
        </authorList>
    </citation>
    <scope>NUCLEOTIDE SEQUENCE [LARGE SCALE GENOMIC DNA]</scope>
    <source>
        <strain evidence="7 8">MEX20-17</strain>
    </source>
</reference>
<dbReference type="GO" id="GO:0005737">
    <property type="term" value="C:cytoplasm"/>
    <property type="evidence" value="ECO:0007669"/>
    <property type="project" value="UniProtKB-SubCell"/>
</dbReference>
<evidence type="ECO:0000256" key="3">
    <source>
        <dbReference type="ARBA" id="ARBA00022857"/>
    </source>
</evidence>
<accession>A0A4R4JZM2</accession>
<dbReference type="EC" id="1.7.1.13" evidence="5"/>
<comment type="catalytic activity">
    <reaction evidence="5">
        <text>7-aminomethyl-7-carbaguanine + 2 NADP(+) = 7-cyano-7-carbaguanine + 2 NADPH + 3 H(+)</text>
        <dbReference type="Rhea" id="RHEA:13409"/>
        <dbReference type="ChEBI" id="CHEBI:15378"/>
        <dbReference type="ChEBI" id="CHEBI:45075"/>
        <dbReference type="ChEBI" id="CHEBI:57783"/>
        <dbReference type="ChEBI" id="CHEBI:58349"/>
        <dbReference type="ChEBI" id="CHEBI:58703"/>
        <dbReference type="EC" id="1.7.1.13"/>
    </reaction>
</comment>
<feature type="active site" description="Thioimide intermediate" evidence="5">
    <location>
        <position position="189"/>
    </location>
</feature>
<evidence type="ECO:0000313" key="8">
    <source>
        <dbReference type="Proteomes" id="UP000295598"/>
    </source>
</evidence>
<dbReference type="Proteomes" id="UP000295598">
    <property type="component" value="Unassembled WGS sequence"/>
</dbReference>
<feature type="domain" description="NADPH-dependent 7-cyano-7-deazaguanine reductase N-terminal" evidence="6">
    <location>
        <begin position="21"/>
        <end position="130"/>
    </location>
</feature>
<keyword evidence="3 5" id="KW-0521">NADP</keyword>
<evidence type="ECO:0000256" key="5">
    <source>
        <dbReference type="HAMAP-Rule" id="MF_00817"/>
    </source>
</evidence>
<dbReference type="InterPro" id="IPR043133">
    <property type="entry name" value="GTP-CH-I_C/QueF"/>
</dbReference>
<feature type="binding site" evidence="5">
    <location>
        <begin position="88"/>
        <end position="90"/>
    </location>
    <ligand>
        <name>substrate</name>
    </ligand>
</feature>
<dbReference type="GO" id="GO:0033739">
    <property type="term" value="F:preQ1 synthase activity"/>
    <property type="evidence" value="ECO:0007669"/>
    <property type="project" value="UniProtKB-UniRule"/>
</dbReference>
<dbReference type="SUPFAM" id="SSF55620">
    <property type="entry name" value="Tetrahydrobiopterin biosynthesis enzymes-like"/>
    <property type="match status" value="1"/>
</dbReference>
<dbReference type="PANTHER" id="PTHR34354:SF1">
    <property type="entry name" value="NADPH-DEPENDENT 7-CYANO-7-DEAZAGUANINE REDUCTASE"/>
    <property type="match status" value="1"/>
</dbReference>
<feature type="binding site" evidence="5">
    <location>
        <begin position="257"/>
        <end position="258"/>
    </location>
    <ligand>
        <name>NADPH</name>
        <dbReference type="ChEBI" id="CHEBI:57783"/>
    </ligand>
</feature>
<evidence type="ECO:0000313" key="7">
    <source>
        <dbReference type="EMBL" id="TDB59471.1"/>
    </source>
</evidence>
<feature type="active site" description="Proton donor" evidence="5">
    <location>
        <position position="196"/>
    </location>
</feature>
<name>A0A4R4JZM2_9GAMM</name>
<dbReference type="InterPro" id="IPR029139">
    <property type="entry name" value="QueF_N"/>
</dbReference>
<dbReference type="Gene3D" id="3.30.1130.10">
    <property type="match status" value="2"/>
</dbReference>
<dbReference type="PANTHER" id="PTHR34354">
    <property type="entry name" value="NADPH-DEPENDENT 7-CYANO-7-DEAZAGUANINE REDUCTASE"/>
    <property type="match status" value="1"/>
</dbReference>
<comment type="function">
    <text evidence="5">Catalyzes the NADPH-dependent reduction of 7-cyano-7-deazaguanine (preQ0) to 7-aminomethyl-7-deazaguanine (preQ1).</text>
</comment>
<evidence type="ECO:0000256" key="2">
    <source>
        <dbReference type="ARBA" id="ARBA00022785"/>
    </source>
</evidence>
<comment type="pathway">
    <text evidence="5">tRNA modification; tRNA-queuosine biosynthesis.</text>
</comment>